<comment type="caution">
    <text evidence="1">The sequence shown here is derived from an EMBL/GenBank/DDBJ whole genome shotgun (WGS) entry which is preliminary data.</text>
</comment>
<accession>A0A133XWR8</accession>
<proteinExistence type="predicted"/>
<sequence>MRLIHSVVCAWRVLLGMLVHAGRWHVLHTKSFKPDVVRASQSLKLL</sequence>
<protein>
    <submittedName>
        <fullName evidence="1">Uncharacterized protein</fullName>
    </submittedName>
</protein>
<dbReference type="Proteomes" id="UP000070675">
    <property type="component" value="Unassembled WGS sequence"/>
</dbReference>
<gene>
    <name evidence="1" type="ORF">HMPREF3192_00248</name>
</gene>
<dbReference type="PATRIC" id="fig|1393034.3.peg.244"/>
<reference evidence="2" key="1">
    <citation type="submission" date="2016-01" db="EMBL/GenBank/DDBJ databases">
        <authorList>
            <person name="Mitreva M."/>
            <person name="Pepin K.H."/>
            <person name="Mihindukulasuriya K.A."/>
            <person name="Fulton R."/>
            <person name="Fronick C."/>
            <person name="O'Laughlin M."/>
            <person name="Miner T."/>
            <person name="Herter B."/>
            <person name="Rosa B.A."/>
            <person name="Cordes M."/>
            <person name="Tomlinson C."/>
            <person name="Wollam A."/>
            <person name="Palsikar V.B."/>
            <person name="Mardis E.R."/>
            <person name="Wilson R.K."/>
        </authorList>
    </citation>
    <scope>NUCLEOTIDE SEQUENCE [LARGE SCALE GENOMIC DNA]</scope>
    <source>
        <strain evidence="2">DNF00019</strain>
    </source>
</reference>
<keyword evidence="2" id="KW-1185">Reference proteome</keyword>
<dbReference type="AlphaFoldDB" id="A0A133XWR8"/>
<organism evidence="1 2">
    <name type="scientific">Atopobium deltae</name>
    <dbReference type="NCBI Taxonomy" id="1393034"/>
    <lineage>
        <taxon>Bacteria</taxon>
        <taxon>Bacillati</taxon>
        <taxon>Actinomycetota</taxon>
        <taxon>Coriobacteriia</taxon>
        <taxon>Coriobacteriales</taxon>
        <taxon>Atopobiaceae</taxon>
        <taxon>Atopobium</taxon>
    </lineage>
</organism>
<evidence type="ECO:0000313" key="1">
    <source>
        <dbReference type="EMBL" id="KXB35378.1"/>
    </source>
</evidence>
<name>A0A133XWR8_9ACTN</name>
<evidence type="ECO:0000313" key="2">
    <source>
        <dbReference type="Proteomes" id="UP000070675"/>
    </source>
</evidence>
<dbReference type="EMBL" id="LSCR01000003">
    <property type="protein sequence ID" value="KXB35378.1"/>
    <property type="molecule type" value="Genomic_DNA"/>
</dbReference>